<organism evidence="1 2">
    <name type="scientific">Dorea ammoniilytica</name>
    <dbReference type="NCBI Taxonomy" id="2981788"/>
    <lineage>
        <taxon>Bacteria</taxon>
        <taxon>Bacillati</taxon>
        <taxon>Bacillota</taxon>
        <taxon>Clostridia</taxon>
        <taxon>Lachnospirales</taxon>
        <taxon>Lachnospiraceae</taxon>
        <taxon>Dorea</taxon>
    </lineage>
</organism>
<evidence type="ECO:0000313" key="2">
    <source>
        <dbReference type="Proteomes" id="UP001207605"/>
    </source>
</evidence>
<accession>A0ABT2S869</accession>
<gene>
    <name evidence="1" type="ORF">OCV65_11075</name>
</gene>
<dbReference type="RefSeq" id="WP_262582111.1">
    <property type="nucleotide sequence ID" value="NZ_JAOQJV010000017.1"/>
</dbReference>
<dbReference type="InterPro" id="IPR011009">
    <property type="entry name" value="Kinase-like_dom_sf"/>
</dbReference>
<protein>
    <submittedName>
        <fullName evidence="1">MarR family transcriptional regulator</fullName>
    </submittedName>
</protein>
<dbReference type="Gene3D" id="3.90.1200.10">
    <property type="match status" value="1"/>
</dbReference>
<dbReference type="EMBL" id="JAOQJV010000017">
    <property type="protein sequence ID" value="MCU6700771.1"/>
    <property type="molecule type" value="Genomic_DNA"/>
</dbReference>
<name>A0ABT2S869_9FIRM</name>
<dbReference type="PANTHER" id="PTHR39179">
    <property type="entry name" value="SPORE COAT PROTEIN I"/>
    <property type="match status" value="1"/>
</dbReference>
<dbReference type="InterPro" id="IPR047175">
    <property type="entry name" value="CotS-like"/>
</dbReference>
<sequence>MQEYELKILDRYALNVKSTRRVRGAFFCEAEEGLFLLKEAGISEKRADALYKLGEMLIAAGYRGIDQLKPNVEGGLVTVSEEGGRYLLKRWFSARECDARRTRELMMGAKNLARLHLLMREPTDGVTMQDESLKQIYERHNRELRKVRSFVRSRRTKDEFELRFLQEYEGLYQWAEIAMEVLLESRCEELYQDSLRERVMVHGEYNYHNILICTDGIATTNFEKFRIHVQMEDFYYFLRKTMEKHEWDARLFDHMMNAYSAICPVTDREMEYLKARFIYPEKFWKIAGSYYKSNKAWTSVKNVEKFQMSVSQMKEKEKLLEEIFGFHR</sequence>
<reference evidence="1 2" key="1">
    <citation type="journal article" date="2021" name="ISME Commun">
        <title>Automated analysis of genomic sequences facilitates high-throughput and comprehensive description of bacteria.</title>
        <authorList>
            <person name="Hitch T.C.A."/>
        </authorList>
    </citation>
    <scope>NUCLEOTIDE SEQUENCE [LARGE SCALE GENOMIC DNA]</scope>
    <source>
        <strain evidence="1 2">Sanger_02</strain>
    </source>
</reference>
<dbReference type="PANTHER" id="PTHR39179:SF1">
    <property type="entry name" value="SPORE COAT PROTEIN I"/>
    <property type="match status" value="1"/>
</dbReference>
<evidence type="ECO:0000313" key="1">
    <source>
        <dbReference type="EMBL" id="MCU6700771.1"/>
    </source>
</evidence>
<dbReference type="Gene3D" id="3.30.200.20">
    <property type="entry name" value="Phosphorylase Kinase, domain 1"/>
    <property type="match status" value="1"/>
</dbReference>
<comment type="caution">
    <text evidence="1">The sequence shown here is derived from an EMBL/GenBank/DDBJ whole genome shotgun (WGS) entry which is preliminary data.</text>
</comment>
<keyword evidence="2" id="KW-1185">Reference proteome</keyword>
<proteinExistence type="predicted"/>
<dbReference type="Proteomes" id="UP001207605">
    <property type="component" value="Unassembled WGS sequence"/>
</dbReference>
<dbReference type="SUPFAM" id="SSF56112">
    <property type="entry name" value="Protein kinase-like (PK-like)"/>
    <property type="match status" value="1"/>
</dbReference>